<evidence type="ECO:0000256" key="2">
    <source>
        <dbReference type="ARBA" id="ARBA00009324"/>
    </source>
</evidence>
<dbReference type="GO" id="GO:0005506">
    <property type="term" value="F:iron ion binding"/>
    <property type="evidence" value="ECO:0007669"/>
    <property type="project" value="InterPro"/>
</dbReference>
<proteinExistence type="inferred from homology"/>
<dbReference type="InterPro" id="IPR006694">
    <property type="entry name" value="Fatty_acid_hydroxylase"/>
</dbReference>
<keyword evidence="3" id="KW-0812">Transmembrane</keyword>
<organism evidence="8 9">
    <name type="scientific">Acacia crassicarpa</name>
    <name type="common">northern wattle</name>
    <dbReference type="NCBI Taxonomy" id="499986"/>
    <lineage>
        <taxon>Eukaryota</taxon>
        <taxon>Viridiplantae</taxon>
        <taxon>Streptophyta</taxon>
        <taxon>Embryophyta</taxon>
        <taxon>Tracheophyta</taxon>
        <taxon>Spermatophyta</taxon>
        <taxon>Magnoliopsida</taxon>
        <taxon>eudicotyledons</taxon>
        <taxon>Gunneridae</taxon>
        <taxon>Pentapetalae</taxon>
        <taxon>rosids</taxon>
        <taxon>fabids</taxon>
        <taxon>Fabales</taxon>
        <taxon>Fabaceae</taxon>
        <taxon>Caesalpinioideae</taxon>
        <taxon>mimosoid clade</taxon>
        <taxon>Acacieae</taxon>
        <taxon>Acacia</taxon>
    </lineage>
</organism>
<evidence type="ECO:0000313" key="9">
    <source>
        <dbReference type="Proteomes" id="UP001293593"/>
    </source>
</evidence>
<dbReference type="GO" id="GO:0008610">
    <property type="term" value="P:lipid biosynthetic process"/>
    <property type="evidence" value="ECO:0007669"/>
    <property type="project" value="InterPro"/>
</dbReference>
<evidence type="ECO:0000256" key="3">
    <source>
        <dbReference type="ARBA" id="ARBA00022692"/>
    </source>
</evidence>
<comment type="similarity">
    <text evidence="2">Belongs to the sterol desaturase family.</text>
</comment>
<gene>
    <name evidence="8" type="ORF">QN277_023597</name>
</gene>
<dbReference type="GO" id="GO:0016491">
    <property type="term" value="F:oxidoreductase activity"/>
    <property type="evidence" value="ECO:0007669"/>
    <property type="project" value="InterPro"/>
</dbReference>
<evidence type="ECO:0000259" key="7">
    <source>
        <dbReference type="Pfam" id="PF12076"/>
    </source>
</evidence>
<evidence type="ECO:0000256" key="5">
    <source>
        <dbReference type="ARBA" id="ARBA00023136"/>
    </source>
</evidence>
<keyword evidence="5" id="KW-0472">Membrane</keyword>
<evidence type="ECO:0000313" key="8">
    <source>
        <dbReference type="EMBL" id="KAK4270577.1"/>
    </source>
</evidence>
<dbReference type="InterPro" id="IPR050307">
    <property type="entry name" value="Sterol_Desaturase_Related"/>
</dbReference>
<name>A0AAE1MJY8_9FABA</name>
<evidence type="ECO:0000256" key="4">
    <source>
        <dbReference type="ARBA" id="ARBA00022989"/>
    </source>
</evidence>
<dbReference type="Pfam" id="PF12076">
    <property type="entry name" value="CER1-like_C"/>
    <property type="match status" value="1"/>
</dbReference>
<dbReference type="GO" id="GO:0016020">
    <property type="term" value="C:membrane"/>
    <property type="evidence" value="ECO:0007669"/>
    <property type="project" value="UniProtKB-SubCell"/>
</dbReference>
<evidence type="ECO:0000256" key="1">
    <source>
        <dbReference type="ARBA" id="ARBA00004141"/>
    </source>
</evidence>
<dbReference type="AlphaFoldDB" id="A0AAE1MJY8"/>
<dbReference type="InterPro" id="IPR021940">
    <property type="entry name" value="CER1-like_C"/>
</dbReference>
<dbReference type="Proteomes" id="UP001293593">
    <property type="component" value="Unassembled WGS sequence"/>
</dbReference>
<feature type="domain" description="Very-long-chain aldehyde decarbonylase CER1-like C-terminal" evidence="7">
    <location>
        <begin position="449"/>
        <end position="610"/>
    </location>
</feature>
<sequence>MASQPGILTDWPWKPLGSFKYVVLAPWVVHTIYSLTASHERDLVYCLILPILMARLVHNQIWISVSRHLTAQGKNRIVDRGLEFSQVDRESNWDDSILLTGHIMYIAYIILPEVASDLPLWRTDGVVLTALLHAGPVEFLYYWFHRALHHHFLYSRYHSHHHSSIVTQPITAVAHPFAEVLAYVTLFAIPQFATLLTKTASVASVYGYLFYIDFMNNLGHCNFEFFPKKLFSLFPFLKYITYTPSFHSLHHTKFRTNYSLFMPMYDYIYGTEDESSDETYDTALKRPKDTPDVVHLTHLTTPDSIYHLPSGLASLASNPQTPKWYLCLMWPFTFGFIAMAWIFGRTFVSERNSFKNLNLQSWVVPRFTKQYLKGQRTAVNELIEEAILDAELCGAKVLSLGLLNQEEELNAYGQLYIYKFPKLRIKVIDGSSLAAATVVNNIPKSTRKVLLRGNFNKVALAICNALTKRNVQVAILNKDKMTKLHSRLEPTVDLTLTASYDAKIWLVGDGWDEEEQKKAAKGTMFIPFSQLPPKKKRTDCFYHSTPAMMAPPSFTNMHSCENWLPRRAMSAWRIAGIVHALEEWNINECGSSTFSISEIWLASIRHGFQPMESPF</sequence>
<accession>A0AAE1MJY8</accession>
<protein>
    <submittedName>
        <fullName evidence="8">Uncharacterized protein</fullName>
    </submittedName>
</protein>
<dbReference type="Pfam" id="PF04116">
    <property type="entry name" value="FA_hydroxylase"/>
    <property type="match status" value="1"/>
</dbReference>
<comment type="caution">
    <text evidence="8">The sequence shown here is derived from an EMBL/GenBank/DDBJ whole genome shotgun (WGS) entry which is preliminary data.</text>
</comment>
<feature type="domain" description="Fatty acid hydroxylase" evidence="6">
    <location>
        <begin position="135"/>
        <end position="271"/>
    </location>
</feature>
<evidence type="ECO:0000259" key="6">
    <source>
        <dbReference type="Pfam" id="PF04116"/>
    </source>
</evidence>
<dbReference type="EMBL" id="JAWXYG010000006">
    <property type="protein sequence ID" value="KAK4270577.1"/>
    <property type="molecule type" value="Genomic_DNA"/>
</dbReference>
<keyword evidence="9" id="KW-1185">Reference proteome</keyword>
<dbReference type="PANTHER" id="PTHR11863">
    <property type="entry name" value="STEROL DESATURASE"/>
    <property type="match status" value="1"/>
</dbReference>
<reference evidence="8" key="1">
    <citation type="submission" date="2023-10" db="EMBL/GenBank/DDBJ databases">
        <title>Chromosome-level genome of the transformable northern wattle, Acacia crassicarpa.</title>
        <authorList>
            <person name="Massaro I."/>
            <person name="Sinha N.R."/>
            <person name="Poethig S."/>
            <person name="Leichty A.R."/>
        </authorList>
    </citation>
    <scope>NUCLEOTIDE SEQUENCE</scope>
    <source>
        <strain evidence="8">Acra3RX</strain>
        <tissue evidence="8">Leaf</tissue>
    </source>
</reference>
<keyword evidence="4" id="KW-1133">Transmembrane helix</keyword>
<comment type="subcellular location">
    <subcellularLocation>
        <location evidence="1">Membrane</location>
        <topology evidence="1">Multi-pass membrane protein</topology>
    </subcellularLocation>
</comment>